<proteinExistence type="predicted"/>
<dbReference type="GO" id="GO:0008999">
    <property type="term" value="F:protein-N-terminal-alanine acetyltransferase activity"/>
    <property type="evidence" value="ECO:0007669"/>
    <property type="project" value="UniProtKB-EC"/>
</dbReference>
<dbReference type="Pfam" id="PF00583">
    <property type="entry name" value="Acetyltransf_1"/>
    <property type="match status" value="1"/>
</dbReference>
<feature type="region of interest" description="Disordered" evidence="3">
    <location>
        <begin position="155"/>
        <end position="207"/>
    </location>
</feature>
<keyword evidence="6" id="KW-1185">Reference proteome</keyword>
<dbReference type="PROSITE" id="PS51186">
    <property type="entry name" value="GNAT"/>
    <property type="match status" value="1"/>
</dbReference>
<protein>
    <submittedName>
        <fullName evidence="5">Ribosomal protein S18-alanine N-acetyltransferase</fullName>
        <ecNumber evidence="5">2.3.1.266</ecNumber>
    </submittedName>
</protein>
<dbReference type="NCBIfam" id="TIGR01575">
    <property type="entry name" value="rimI"/>
    <property type="match status" value="1"/>
</dbReference>
<accession>A0ABV3LJS7</accession>
<dbReference type="CDD" id="cd04301">
    <property type="entry name" value="NAT_SF"/>
    <property type="match status" value="1"/>
</dbReference>
<dbReference type="InterPro" id="IPR000182">
    <property type="entry name" value="GNAT_dom"/>
</dbReference>
<dbReference type="InterPro" id="IPR006464">
    <property type="entry name" value="AcTrfase_RimI/Ard1"/>
</dbReference>
<keyword evidence="5" id="KW-0687">Ribonucleoprotein</keyword>
<dbReference type="Proteomes" id="UP001553715">
    <property type="component" value="Unassembled WGS sequence"/>
</dbReference>
<dbReference type="InterPro" id="IPR016181">
    <property type="entry name" value="Acyl_CoA_acyltransferase"/>
</dbReference>
<sequence>MTIRIAAPADLDAIMAIENSSFPTDAWSAESMAAELVTAYSHYLVDEDAGEIIGYAGLRSIRGNADADIQTIALVAARRGEGRGRAMLRTLLAEASARGAREVFLEVRADNPGAEGLYLSEGFEELARRPHYYQPDNVDAIVMRLDLRRWAAAAPDAAAAAPPTREENPGSGGAILRNPPPEGENSSRQGDARDAAAAAPAQKETTA</sequence>
<dbReference type="SUPFAM" id="SSF55729">
    <property type="entry name" value="Acyl-CoA N-acyltransferases (Nat)"/>
    <property type="match status" value="1"/>
</dbReference>
<dbReference type="InterPro" id="IPR050832">
    <property type="entry name" value="Bact_Acetyltransf"/>
</dbReference>
<evidence type="ECO:0000259" key="4">
    <source>
        <dbReference type="PROSITE" id="PS51186"/>
    </source>
</evidence>
<organism evidence="5 6">
    <name type="scientific">Microbacterium profundi</name>
    <dbReference type="NCBI Taxonomy" id="450380"/>
    <lineage>
        <taxon>Bacteria</taxon>
        <taxon>Bacillati</taxon>
        <taxon>Actinomycetota</taxon>
        <taxon>Actinomycetes</taxon>
        <taxon>Micrococcales</taxon>
        <taxon>Microbacteriaceae</taxon>
        <taxon>Microbacterium</taxon>
    </lineage>
</organism>
<dbReference type="Gene3D" id="3.40.630.30">
    <property type="match status" value="1"/>
</dbReference>
<dbReference type="EC" id="2.3.1.266" evidence="5"/>
<reference evidence="5 6" key="1">
    <citation type="submission" date="2024-06" db="EMBL/GenBank/DDBJ databases">
        <title>The Natural Products Discovery Center: Release of the First 8490 Sequenced Strains for Exploring Actinobacteria Biosynthetic Diversity.</title>
        <authorList>
            <person name="Kalkreuter E."/>
            <person name="Kautsar S.A."/>
            <person name="Yang D."/>
            <person name="Bader C.D."/>
            <person name="Teijaro C.N."/>
            <person name="Fluegel L."/>
            <person name="Davis C.M."/>
            <person name="Simpson J.R."/>
            <person name="Lauterbach L."/>
            <person name="Steele A.D."/>
            <person name="Gui C."/>
            <person name="Meng S."/>
            <person name="Li G."/>
            <person name="Viehrig K."/>
            <person name="Ye F."/>
            <person name="Su P."/>
            <person name="Kiefer A.F."/>
            <person name="Nichols A."/>
            <person name="Cepeda A.J."/>
            <person name="Yan W."/>
            <person name="Fan B."/>
            <person name="Jiang Y."/>
            <person name="Adhikari A."/>
            <person name="Zheng C.-J."/>
            <person name="Schuster L."/>
            <person name="Cowan T.M."/>
            <person name="Smanski M.J."/>
            <person name="Chevrette M.G."/>
            <person name="De Carvalho L.P.S."/>
            <person name="Shen B."/>
        </authorList>
    </citation>
    <scope>NUCLEOTIDE SEQUENCE [LARGE SCALE GENOMIC DNA]</scope>
    <source>
        <strain evidence="5 6">NPDC077434</strain>
    </source>
</reference>
<feature type="domain" description="N-acetyltransferase" evidence="4">
    <location>
        <begin position="1"/>
        <end position="148"/>
    </location>
</feature>
<evidence type="ECO:0000313" key="5">
    <source>
        <dbReference type="EMBL" id="MEW1976159.1"/>
    </source>
</evidence>
<dbReference type="RefSeq" id="WP_366233218.1">
    <property type="nucleotide sequence ID" value="NZ_JBFBMH010000023.1"/>
</dbReference>
<keyword evidence="5" id="KW-0689">Ribosomal protein</keyword>
<evidence type="ECO:0000256" key="2">
    <source>
        <dbReference type="ARBA" id="ARBA00023315"/>
    </source>
</evidence>
<keyword evidence="2 5" id="KW-0012">Acyltransferase</keyword>
<dbReference type="PANTHER" id="PTHR43877">
    <property type="entry name" value="AMINOALKYLPHOSPHONATE N-ACETYLTRANSFERASE-RELATED-RELATED"/>
    <property type="match status" value="1"/>
</dbReference>
<keyword evidence="1 5" id="KW-0808">Transferase</keyword>
<dbReference type="GO" id="GO:0005840">
    <property type="term" value="C:ribosome"/>
    <property type="evidence" value="ECO:0007669"/>
    <property type="project" value="UniProtKB-KW"/>
</dbReference>
<evidence type="ECO:0000256" key="3">
    <source>
        <dbReference type="SAM" id="MobiDB-lite"/>
    </source>
</evidence>
<evidence type="ECO:0000256" key="1">
    <source>
        <dbReference type="ARBA" id="ARBA00022679"/>
    </source>
</evidence>
<gene>
    <name evidence="5" type="primary">rimI</name>
    <name evidence="5" type="ORF">AB0301_13955</name>
</gene>
<dbReference type="EMBL" id="JBFBMH010000023">
    <property type="protein sequence ID" value="MEW1976159.1"/>
    <property type="molecule type" value="Genomic_DNA"/>
</dbReference>
<comment type="caution">
    <text evidence="5">The sequence shown here is derived from an EMBL/GenBank/DDBJ whole genome shotgun (WGS) entry which is preliminary data.</text>
</comment>
<evidence type="ECO:0000313" key="6">
    <source>
        <dbReference type="Proteomes" id="UP001553715"/>
    </source>
</evidence>
<name>A0ABV3LJS7_9MICO</name>